<evidence type="ECO:0000313" key="3">
    <source>
        <dbReference type="Proteomes" id="UP000066986"/>
    </source>
</evidence>
<reference evidence="2 3" key="1">
    <citation type="journal article" date="2016" name="Genome Announc.">
        <title>Complete Genome Sequences of Aerococcus christensenii CCUG 28831T, Aerococcus sanguinicola CCUG 43001T, Aerococcus urinae CCUG 36881T, Aerococcus urinaeequi CCUG 28094T, Aerococcus urinaehominis CCUG 42038 BT, and Aerococcus viridans CCUG 4311T.</title>
        <authorList>
            <person name="Carkaci D."/>
            <person name="Dargis R."/>
            <person name="Nielsen X.C."/>
            <person name="Skovgaard O."/>
            <person name="Fuursted K."/>
            <person name="Christensen J.J."/>
        </authorList>
    </citation>
    <scope>NUCLEOTIDE SEQUENCE [LARGE SCALE GENOMIC DNA]</scope>
    <source>
        <strain evidence="2 3">CCUG4311</strain>
    </source>
</reference>
<dbReference type="InterPro" id="IPR014820">
    <property type="entry name" value="PriCT_1"/>
</dbReference>
<dbReference type="AlphaFoldDB" id="A0AAU8U1R5"/>
<reference evidence="3" key="2">
    <citation type="submission" date="2016-01" db="EMBL/GenBank/DDBJ databases">
        <title>Six Aerococcus type strain genome sequencing and assembly using PacBio and Illumina Hiseq.</title>
        <authorList>
            <person name="Carkaci D."/>
            <person name="Dargis R."/>
            <person name="Nielsen X.C."/>
            <person name="Skovgaard O."/>
            <person name="Fuursted K."/>
            <person name="Christensen J.J."/>
        </authorList>
    </citation>
    <scope>NUCLEOTIDE SEQUENCE [LARGE SCALE GENOMIC DNA]</scope>
    <source>
        <strain evidence="3">CCUG4311</strain>
    </source>
</reference>
<organism evidence="2 3">
    <name type="scientific">Aerococcus viridans</name>
    <dbReference type="NCBI Taxonomy" id="1377"/>
    <lineage>
        <taxon>Bacteria</taxon>
        <taxon>Bacillati</taxon>
        <taxon>Bacillota</taxon>
        <taxon>Bacilli</taxon>
        <taxon>Lactobacillales</taxon>
        <taxon>Aerococcaceae</taxon>
        <taxon>Aerococcus</taxon>
    </lineage>
</organism>
<dbReference type="GeneID" id="32029366"/>
<gene>
    <name evidence="2" type="ORF">AWM76_00375</name>
</gene>
<dbReference type="KEGG" id="avs:AWM76_00375"/>
<proteinExistence type="predicted"/>
<sequence length="291" mass="32648">MIYISNGLNTNVLSPLNQQGNDFNTLKALINTSTPVKVHGVDKALEKTKKSMPYFLAGKLKDIEKGRNNDNLINRTLITLDFEAQPDAKPMTYKDMLKMIHSKLANYQYMAWGTIRNTPNSGRIRVVLAPPRPMTQAETQATTQQVYSLFPSEYCDQSASTYSQLQGLPVDNGRLPYEVVINDTGKPYPIIADKKQEPTPPMQSFNPQSKGRIPKLLDQVYMEGIQEPGRNVFFTQAVGVLIKANVNAHAIYNLCVDWADNHCTPPFPHNELVNVINSVVKAEERKQRKGA</sequence>
<dbReference type="Proteomes" id="UP000066986">
    <property type="component" value="Chromosome"/>
</dbReference>
<feature type="domain" description="Primase C-terminal 1" evidence="1">
    <location>
        <begin position="220"/>
        <end position="285"/>
    </location>
</feature>
<protein>
    <recommendedName>
        <fullName evidence="1">Primase C-terminal 1 domain-containing protein</fullName>
    </recommendedName>
</protein>
<dbReference type="EMBL" id="CP014164">
    <property type="protein sequence ID" value="AMC00134.1"/>
    <property type="molecule type" value="Genomic_DNA"/>
</dbReference>
<name>A0AAU8U1R5_9LACT</name>
<dbReference type="SMART" id="SM00942">
    <property type="entry name" value="PriCT_1"/>
    <property type="match status" value="1"/>
</dbReference>
<evidence type="ECO:0000313" key="2">
    <source>
        <dbReference type="EMBL" id="AMC00134.1"/>
    </source>
</evidence>
<dbReference type="RefSeq" id="WP_003142873.1">
    <property type="nucleotide sequence ID" value="NZ_CP014164.1"/>
</dbReference>
<accession>A0AAU8U1R5</accession>
<evidence type="ECO:0000259" key="1">
    <source>
        <dbReference type="SMART" id="SM00942"/>
    </source>
</evidence>